<accession>A0A6A6NCH6</accession>
<sequence>MNVVIRAVLNSGILYLNGDLLLLVGQMLWKRVMAGCFEVFLNLKNQESNEVSTPISAIIGKASCRVTKMLILLPIIPAHLQVSYLRPKKVLSMGLEDANPATHGPGRVPSLVTSDFIQNVPVGFKNKRGIGIHLEKLM</sequence>
<name>A0A6A6NCH6_HEVBR</name>
<dbReference type="AlphaFoldDB" id="A0A6A6NCH6"/>
<dbReference type="EMBL" id="JAAGAX010000002">
    <property type="protein sequence ID" value="KAF2322366.1"/>
    <property type="molecule type" value="Genomic_DNA"/>
</dbReference>
<organism evidence="1 2">
    <name type="scientific">Hevea brasiliensis</name>
    <name type="common">Para rubber tree</name>
    <name type="synonym">Siphonia brasiliensis</name>
    <dbReference type="NCBI Taxonomy" id="3981"/>
    <lineage>
        <taxon>Eukaryota</taxon>
        <taxon>Viridiplantae</taxon>
        <taxon>Streptophyta</taxon>
        <taxon>Embryophyta</taxon>
        <taxon>Tracheophyta</taxon>
        <taxon>Spermatophyta</taxon>
        <taxon>Magnoliopsida</taxon>
        <taxon>eudicotyledons</taxon>
        <taxon>Gunneridae</taxon>
        <taxon>Pentapetalae</taxon>
        <taxon>rosids</taxon>
        <taxon>fabids</taxon>
        <taxon>Malpighiales</taxon>
        <taxon>Euphorbiaceae</taxon>
        <taxon>Crotonoideae</taxon>
        <taxon>Micrandreae</taxon>
        <taxon>Hevea</taxon>
    </lineage>
</organism>
<comment type="caution">
    <text evidence="1">The sequence shown here is derived from an EMBL/GenBank/DDBJ whole genome shotgun (WGS) entry which is preliminary data.</text>
</comment>
<evidence type="ECO:0000313" key="1">
    <source>
        <dbReference type="EMBL" id="KAF2322366.1"/>
    </source>
</evidence>
<gene>
    <name evidence="1" type="ORF">GH714_012950</name>
</gene>
<protein>
    <submittedName>
        <fullName evidence="1">Uncharacterized protein</fullName>
    </submittedName>
</protein>
<proteinExistence type="predicted"/>
<reference evidence="1 2" key="1">
    <citation type="journal article" date="2020" name="Mol. Plant">
        <title>The Chromosome-Based Rubber Tree Genome Provides New Insights into Spurge Genome Evolution and Rubber Biosynthesis.</title>
        <authorList>
            <person name="Liu J."/>
            <person name="Shi C."/>
            <person name="Shi C.C."/>
            <person name="Li W."/>
            <person name="Zhang Q.J."/>
            <person name="Zhang Y."/>
            <person name="Li K."/>
            <person name="Lu H.F."/>
            <person name="Shi C."/>
            <person name="Zhu S.T."/>
            <person name="Xiao Z.Y."/>
            <person name="Nan H."/>
            <person name="Yue Y."/>
            <person name="Zhu X.G."/>
            <person name="Wu Y."/>
            <person name="Hong X.N."/>
            <person name="Fan G.Y."/>
            <person name="Tong Y."/>
            <person name="Zhang D."/>
            <person name="Mao C.L."/>
            <person name="Liu Y.L."/>
            <person name="Hao S.J."/>
            <person name="Liu W.Q."/>
            <person name="Lv M.Q."/>
            <person name="Zhang H.B."/>
            <person name="Liu Y."/>
            <person name="Hu-Tang G.R."/>
            <person name="Wang J.P."/>
            <person name="Wang J.H."/>
            <person name="Sun Y.H."/>
            <person name="Ni S.B."/>
            <person name="Chen W.B."/>
            <person name="Zhang X.C."/>
            <person name="Jiao Y.N."/>
            <person name="Eichler E.E."/>
            <person name="Li G.H."/>
            <person name="Liu X."/>
            <person name="Gao L.Z."/>
        </authorList>
    </citation>
    <scope>NUCLEOTIDE SEQUENCE [LARGE SCALE GENOMIC DNA]</scope>
    <source>
        <strain evidence="2">cv. GT1</strain>
        <tissue evidence="1">Leaf</tissue>
    </source>
</reference>
<dbReference type="Proteomes" id="UP000467840">
    <property type="component" value="Chromosome 11"/>
</dbReference>
<keyword evidence="2" id="KW-1185">Reference proteome</keyword>
<evidence type="ECO:0000313" key="2">
    <source>
        <dbReference type="Proteomes" id="UP000467840"/>
    </source>
</evidence>